<protein>
    <recommendedName>
        <fullName evidence="6">HTH luxR-type domain-containing protein</fullName>
    </recommendedName>
</protein>
<dbReference type="OrthoDB" id="1646880at2"/>
<dbReference type="Gene3D" id="1.10.10.10">
    <property type="entry name" value="Winged helix-like DNA-binding domain superfamily/Winged helix DNA-binding domain"/>
    <property type="match status" value="1"/>
</dbReference>
<feature type="repeat" description="TPR" evidence="4">
    <location>
        <begin position="619"/>
        <end position="652"/>
    </location>
</feature>
<keyword evidence="2" id="KW-0238">DNA-binding</keyword>
<proteinExistence type="predicted"/>
<dbReference type="PANTHER" id="PTHR44688:SF16">
    <property type="entry name" value="DNA-BINDING TRANSCRIPTIONAL ACTIVATOR DEVR_DOSR"/>
    <property type="match status" value="1"/>
</dbReference>
<dbReference type="GO" id="GO:0006355">
    <property type="term" value="P:regulation of DNA-templated transcription"/>
    <property type="evidence" value="ECO:0007669"/>
    <property type="project" value="InterPro"/>
</dbReference>
<evidence type="ECO:0000256" key="4">
    <source>
        <dbReference type="PROSITE-ProRule" id="PRU00339"/>
    </source>
</evidence>
<feature type="compositionally biased region" description="Basic and acidic residues" evidence="5">
    <location>
        <begin position="112"/>
        <end position="121"/>
    </location>
</feature>
<dbReference type="Pfam" id="PF17874">
    <property type="entry name" value="TPR_MalT"/>
    <property type="match status" value="1"/>
</dbReference>
<dbReference type="PRINTS" id="PR00038">
    <property type="entry name" value="HTHLUXR"/>
</dbReference>
<dbReference type="SUPFAM" id="SSF46894">
    <property type="entry name" value="C-terminal effector domain of the bipartite response regulators"/>
    <property type="match status" value="1"/>
</dbReference>
<dbReference type="EMBL" id="CP035758">
    <property type="protein sequence ID" value="QBD80066.1"/>
    <property type="molecule type" value="Genomic_DNA"/>
</dbReference>
<dbReference type="KEGG" id="kbs:EPA93_30420"/>
<evidence type="ECO:0000256" key="5">
    <source>
        <dbReference type="SAM" id="MobiDB-lite"/>
    </source>
</evidence>
<dbReference type="RefSeq" id="WP_129891132.1">
    <property type="nucleotide sequence ID" value="NZ_CP035758.1"/>
</dbReference>
<feature type="domain" description="HTH luxR-type" evidence="6">
    <location>
        <begin position="959"/>
        <end position="1024"/>
    </location>
</feature>
<organism evidence="7 8">
    <name type="scientific">Ktedonosporobacter rubrisoli</name>
    <dbReference type="NCBI Taxonomy" id="2509675"/>
    <lineage>
        <taxon>Bacteria</taxon>
        <taxon>Bacillati</taxon>
        <taxon>Chloroflexota</taxon>
        <taxon>Ktedonobacteria</taxon>
        <taxon>Ktedonobacterales</taxon>
        <taxon>Ktedonosporobacteraceae</taxon>
        <taxon>Ktedonosporobacter</taxon>
    </lineage>
</organism>
<evidence type="ECO:0000259" key="6">
    <source>
        <dbReference type="PROSITE" id="PS50043"/>
    </source>
</evidence>
<keyword evidence="1" id="KW-0805">Transcription regulation</keyword>
<keyword evidence="4" id="KW-0802">TPR repeat</keyword>
<dbReference type="InterPro" id="IPR016032">
    <property type="entry name" value="Sig_transdc_resp-reg_C-effctor"/>
</dbReference>
<evidence type="ECO:0000313" key="7">
    <source>
        <dbReference type="EMBL" id="QBD80066.1"/>
    </source>
</evidence>
<dbReference type="InterPro" id="IPR000792">
    <property type="entry name" value="Tscrpt_reg_LuxR_C"/>
</dbReference>
<dbReference type="Gene3D" id="3.40.50.300">
    <property type="entry name" value="P-loop containing nucleotide triphosphate hydrolases"/>
    <property type="match status" value="1"/>
</dbReference>
<name>A0A4P6JYF0_KTERU</name>
<dbReference type="InterPro" id="IPR036388">
    <property type="entry name" value="WH-like_DNA-bd_sf"/>
</dbReference>
<dbReference type="InterPro" id="IPR019734">
    <property type="entry name" value="TPR_rpt"/>
</dbReference>
<evidence type="ECO:0000256" key="2">
    <source>
        <dbReference type="ARBA" id="ARBA00023125"/>
    </source>
</evidence>
<dbReference type="Pfam" id="PF13401">
    <property type="entry name" value="AAA_22"/>
    <property type="match status" value="1"/>
</dbReference>
<dbReference type="Pfam" id="PF25873">
    <property type="entry name" value="WHD_MalT"/>
    <property type="match status" value="1"/>
</dbReference>
<dbReference type="AlphaFoldDB" id="A0A4P6JYF0"/>
<gene>
    <name evidence="7" type="ORF">EPA93_30420</name>
</gene>
<evidence type="ECO:0000256" key="1">
    <source>
        <dbReference type="ARBA" id="ARBA00023015"/>
    </source>
</evidence>
<dbReference type="PANTHER" id="PTHR44688">
    <property type="entry name" value="DNA-BINDING TRANSCRIPTIONAL ACTIVATOR DEVR_DOSR"/>
    <property type="match status" value="1"/>
</dbReference>
<dbReference type="Pfam" id="PF00196">
    <property type="entry name" value="GerE"/>
    <property type="match status" value="1"/>
</dbReference>
<dbReference type="InterPro" id="IPR041617">
    <property type="entry name" value="TPR_MalT"/>
</dbReference>
<dbReference type="InterPro" id="IPR027417">
    <property type="entry name" value="P-loop_NTPase"/>
</dbReference>
<dbReference type="GO" id="GO:0003677">
    <property type="term" value="F:DNA binding"/>
    <property type="evidence" value="ECO:0007669"/>
    <property type="project" value="UniProtKB-KW"/>
</dbReference>
<dbReference type="SMART" id="SM00421">
    <property type="entry name" value="HTH_LUXR"/>
    <property type="match status" value="1"/>
</dbReference>
<keyword evidence="8" id="KW-1185">Reference proteome</keyword>
<dbReference type="InterPro" id="IPR059106">
    <property type="entry name" value="WHD_MalT"/>
</dbReference>
<dbReference type="SUPFAM" id="SSF52540">
    <property type="entry name" value="P-loop containing nucleoside triphosphate hydrolases"/>
    <property type="match status" value="1"/>
</dbReference>
<dbReference type="Gene3D" id="1.25.40.10">
    <property type="entry name" value="Tetratricopeptide repeat domain"/>
    <property type="match status" value="1"/>
</dbReference>
<dbReference type="CDD" id="cd06170">
    <property type="entry name" value="LuxR_C_like"/>
    <property type="match status" value="1"/>
</dbReference>
<dbReference type="InterPro" id="IPR011990">
    <property type="entry name" value="TPR-like_helical_dom_sf"/>
</dbReference>
<dbReference type="GO" id="GO:0016887">
    <property type="term" value="F:ATP hydrolysis activity"/>
    <property type="evidence" value="ECO:0007669"/>
    <property type="project" value="InterPro"/>
</dbReference>
<evidence type="ECO:0000313" key="8">
    <source>
        <dbReference type="Proteomes" id="UP000290365"/>
    </source>
</evidence>
<evidence type="ECO:0000256" key="3">
    <source>
        <dbReference type="ARBA" id="ARBA00023163"/>
    </source>
</evidence>
<dbReference type="PROSITE" id="PS50005">
    <property type="entry name" value="TPR"/>
    <property type="match status" value="1"/>
</dbReference>
<dbReference type="SMART" id="SM00028">
    <property type="entry name" value="TPR"/>
    <property type="match status" value="3"/>
</dbReference>
<sequence length="1026" mass="115301">MAYLVQENGLVCQSPDLTPLLSVETPQWYSWLAEITAFMFTCSLGSFTARKEQATNGRGGAYWKAYRKCHGKLYRVYLGKTEHLTLARLQLAATKLSERIAEQGTGPVKQPSRSEAHTEEQHTRELAIPQLLSSRLLPPPVLKYCIARPRLLDVLQAAHTKKLVLIAAPAGSGKTTLLSEWAQHTSTVLWITLDAEDNDPISFWSYILASFQRAFPGYSEQVSYLLSSPRSSLLRAALIELLNTMENLAAEVFLLLDDYQLIQNNTIHETLLFFLEHLPSHMHMIIASRYVPPWPLGRLRASGSLLELGSAELRFTHEEVTAFLARQISPIPSTSAITKLEERTEGWAAGLQLAALALQQEPNIKHFFARFSGRSYPLRAYLLEEVVARQPEEEQRFLLYTSIVERFSAELSEALTGDHNAYLLLQRLQQKKLFIYMLDEQGEWYRYHHLLTEALRNHLRTTQPELFRQLYRRASIWYEQRALLAEAVESALVARDYGRAMNLIASCAPAVRKHGEHIRVLGWLGQLPEAALASQPTLQLMHASTLIASGRLDEGESRLQRLEKALAAMPPADREQSLAGPIATLRAALASTRGDMQKALEAAHDALANLPADDLERRGSVYLSMGNAYFHRGDFSAAQKALAEAVAISRHIGNISQYLETLHLLAYVQILQSLPCQANESCLQGLRLATAYGLDRTASVASLYMSRGDLLYEWNELEAAAEQLTQGIELSRRGENLIGMIDGSLTLAQVRQAQGDMQGAQALMQRAEQFASQTRELIYMTFVARLRVYLWLLHGDVEAAARCADNSGLYAAYDDKEPTTSQLSFFALMDALTLARLYLAQEELARAHKLLSRIKNTLDPQQHTRRYIQWGLLKTLSDHARHKQDAALRLLEQILQLAEPAHYVRAFLDFGSALAPLLTELLQDRSIPRSTQNYARNLLISITAAQPQLVGVSIQQSAKAISPERLSLRELAVLRLLAQGLSNREIAQRLIVTEYTAKTHTRHIYRKLNVHSRTQAIARAQELHIL</sequence>
<reference evidence="7 8" key="1">
    <citation type="submission" date="2019-01" db="EMBL/GenBank/DDBJ databases">
        <title>Ktedonosporobacter rubrisoli SCAWS-G2.</title>
        <authorList>
            <person name="Huang Y."/>
            <person name="Yan B."/>
        </authorList>
    </citation>
    <scope>NUCLEOTIDE SEQUENCE [LARGE SCALE GENOMIC DNA]</scope>
    <source>
        <strain evidence="7 8">SCAWS-G2</strain>
    </source>
</reference>
<accession>A0A4P6JYF0</accession>
<dbReference type="SUPFAM" id="SSF48452">
    <property type="entry name" value="TPR-like"/>
    <property type="match status" value="1"/>
</dbReference>
<dbReference type="Proteomes" id="UP000290365">
    <property type="component" value="Chromosome"/>
</dbReference>
<dbReference type="PROSITE" id="PS50043">
    <property type="entry name" value="HTH_LUXR_2"/>
    <property type="match status" value="1"/>
</dbReference>
<keyword evidence="3" id="KW-0804">Transcription</keyword>
<feature type="region of interest" description="Disordered" evidence="5">
    <location>
        <begin position="102"/>
        <end position="121"/>
    </location>
</feature>
<dbReference type="InterPro" id="IPR049945">
    <property type="entry name" value="AAA_22"/>
</dbReference>